<accession>A0A0E0KAM9</accession>
<evidence type="ECO:0000313" key="7">
    <source>
        <dbReference type="Proteomes" id="UP000026962"/>
    </source>
</evidence>
<evidence type="ECO:0000256" key="5">
    <source>
        <dbReference type="SAM" id="MobiDB-lite"/>
    </source>
</evidence>
<dbReference type="Proteomes" id="UP000026962">
    <property type="component" value="Chromosome 3"/>
</dbReference>
<reference evidence="6" key="2">
    <citation type="submission" date="2018-05" db="EMBL/GenBank/DDBJ databases">
        <title>OpunRS2 (Oryza punctata Reference Sequence Version 2).</title>
        <authorList>
            <person name="Zhang J."/>
            <person name="Kudrna D."/>
            <person name="Lee S."/>
            <person name="Talag J."/>
            <person name="Welchert J."/>
            <person name="Wing R.A."/>
        </authorList>
    </citation>
    <scope>NUCLEOTIDE SEQUENCE [LARGE SCALE GENOMIC DNA]</scope>
</reference>
<dbReference type="Pfam" id="PF12799">
    <property type="entry name" value="LRR_4"/>
    <property type="match status" value="1"/>
</dbReference>
<dbReference type="EnsemblPlants" id="OPUNC03G08440.1">
    <property type="protein sequence ID" value="OPUNC03G08440.1"/>
    <property type="gene ID" value="OPUNC03G08440"/>
</dbReference>
<dbReference type="Gene3D" id="3.80.10.10">
    <property type="entry name" value="Ribonuclease Inhibitor"/>
    <property type="match status" value="1"/>
</dbReference>
<dbReference type="SMART" id="SM00365">
    <property type="entry name" value="LRR_SD22"/>
    <property type="match status" value="3"/>
</dbReference>
<reference evidence="6" key="1">
    <citation type="submission" date="2015-04" db="UniProtKB">
        <authorList>
            <consortium name="EnsemblPlants"/>
        </authorList>
    </citation>
    <scope>IDENTIFICATION</scope>
</reference>
<comment type="subcellular location">
    <subcellularLocation>
        <location evidence="1">Cytoplasm</location>
    </subcellularLocation>
</comment>
<keyword evidence="3" id="KW-0433">Leucine-rich repeat</keyword>
<dbReference type="FunFam" id="3.80.10.10:FF:000801">
    <property type="entry name" value="Outer arm dynein light chain 1"/>
    <property type="match status" value="1"/>
</dbReference>
<dbReference type="AlphaFoldDB" id="A0A0E0KAM9"/>
<evidence type="ECO:0000256" key="3">
    <source>
        <dbReference type="ARBA" id="ARBA00022614"/>
    </source>
</evidence>
<keyword evidence="4" id="KW-0677">Repeat</keyword>
<keyword evidence="7" id="KW-1185">Reference proteome</keyword>
<organism evidence="6">
    <name type="scientific">Oryza punctata</name>
    <name type="common">Red rice</name>
    <dbReference type="NCBI Taxonomy" id="4537"/>
    <lineage>
        <taxon>Eukaryota</taxon>
        <taxon>Viridiplantae</taxon>
        <taxon>Streptophyta</taxon>
        <taxon>Embryophyta</taxon>
        <taxon>Tracheophyta</taxon>
        <taxon>Spermatophyta</taxon>
        <taxon>Magnoliopsida</taxon>
        <taxon>Liliopsida</taxon>
        <taxon>Poales</taxon>
        <taxon>Poaceae</taxon>
        <taxon>BOP clade</taxon>
        <taxon>Oryzoideae</taxon>
        <taxon>Oryzeae</taxon>
        <taxon>Oryzinae</taxon>
        <taxon>Oryza</taxon>
    </lineage>
</organism>
<dbReference type="PROSITE" id="PS51450">
    <property type="entry name" value="LRR"/>
    <property type="match status" value="2"/>
</dbReference>
<keyword evidence="2" id="KW-0963">Cytoplasm</keyword>
<feature type="compositionally biased region" description="Basic and acidic residues" evidence="5">
    <location>
        <begin position="1178"/>
        <end position="1187"/>
    </location>
</feature>
<feature type="region of interest" description="Disordered" evidence="5">
    <location>
        <begin position="470"/>
        <end position="495"/>
    </location>
</feature>
<evidence type="ECO:0000256" key="1">
    <source>
        <dbReference type="ARBA" id="ARBA00004496"/>
    </source>
</evidence>
<dbReference type="PANTHER" id="PTHR15454">
    <property type="entry name" value="NISCHARIN RELATED"/>
    <property type="match status" value="1"/>
</dbReference>
<name>A0A0E0KAM9_ORYPU</name>
<dbReference type="STRING" id="4537.A0A0E0KAM9"/>
<protein>
    <recommendedName>
        <fullName evidence="8">Serine/threonine-protein kinase 11-interacting protein</fullName>
    </recommendedName>
</protein>
<proteinExistence type="predicted"/>
<evidence type="ECO:0008006" key="8">
    <source>
        <dbReference type="Google" id="ProtNLM"/>
    </source>
</evidence>
<evidence type="ECO:0000313" key="6">
    <source>
        <dbReference type="EnsemblPlants" id="OPUNC03G08440.1"/>
    </source>
</evidence>
<feature type="region of interest" description="Disordered" evidence="5">
    <location>
        <begin position="1165"/>
        <end position="1191"/>
    </location>
</feature>
<evidence type="ECO:0000256" key="2">
    <source>
        <dbReference type="ARBA" id="ARBA00022490"/>
    </source>
</evidence>
<dbReference type="InterPro" id="IPR001611">
    <property type="entry name" value="Leu-rich_rpt"/>
</dbReference>
<dbReference type="Gramene" id="OPUNC03G08440.1">
    <property type="protein sequence ID" value="OPUNC03G08440.1"/>
    <property type="gene ID" value="OPUNC03G08440"/>
</dbReference>
<dbReference type="GO" id="GO:0005737">
    <property type="term" value="C:cytoplasm"/>
    <property type="evidence" value="ECO:0007669"/>
    <property type="project" value="UniProtKB-SubCell"/>
</dbReference>
<dbReference type="FunFam" id="3.80.10.10:FF:000502">
    <property type="entry name" value="Predicted protein"/>
    <property type="match status" value="1"/>
</dbReference>
<dbReference type="eggNOG" id="KOG1859">
    <property type="taxonomic scope" value="Eukaryota"/>
</dbReference>
<dbReference type="InterPro" id="IPR032675">
    <property type="entry name" value="LRR_dom_sf"/>
</dbReference>
<dbReference type="InterPro" id="IPR025875">
    <property type="entry name" value="Leu-rich_rpt_4"/>
</dbReference>
<dbReference type="SUPFAM" id="SSF52058">
    <property type="entry name" value="L domain-like"/>
    <property type="match status" value="1"/>
</dbReference>
<sequence>MVSARAGGAPPVTGDRYLDLLVRFVGRNAGALLDGSVTLRLHPVGLHYVASRLEALRELEAVGAGAPVDYLRAYVADLGDHRALEQLRRILRLLTSLKVVAAGPGRDPAPLSLLPFARLRVLELRWCDLSTSAARGLLDLRHTLEKLVCYNSTDALRHIFTSRIMDIKDSPVWGRLLYVSCASNGLVLMDESLQLLSAVETLDLSRNQFAKVDNLRKCTKLRNLDLGFNHLRSISSLSEACGRIVQLVLRNNALTTLHGIENLKSLMDLDLSYNIISNFSELEILGSLFLLQNLWLEGNPICCARWYRARVFSFLHNSESLKLDDKGMNTQEYWEKQVMFSSRQKQPAGYGFYFPAKDDHEDEDTSNSKMRKISRLALIVEEERNLCDEGVDQQTNPHESDSSKKDEVAVADNDIKINSLINTAELLKKEKSTDWLREFKEWMDENMENTEPDNLYIEFNNSNGRYEEQKKMQKAQKKNSKNISDLVQKSEGGSSSNILESDLSFTDDACYGANGVTTESSREGNIYQAPLRLHLNSSQQLPPMNFVATSHADSFCEMEDGTGNLHTNGVSSNVMNKLIEPSLSFTNSNPQSPPQYKEDILHRRLCMEEEFLQTSGNFNCAGSLGSGSSCSDDSSGDLCSCNSEDDCVAIRTKMELSLNGRMDRFSSVGDYEEKDGMEYFSGKKGLPDYSAEDVPNFTDSVEFGIKELHDRYKSNGHLGEGSDHLVRQQSNQKFKMRIPPFKNHNGTKLVFPKVNGDEMDNGVSVLGNGHLECNLNNCTPSKEHSLENHNSSILHKDNLHASANTVSCNTEKYKLIEDFFNLEIAIDASEICEKTAFCGYIFQDSTGSDLVQREVALLRSSHNKLHVVLVDMAQDGQDTMPRVLGSYWLEDLENILIGLGLQALRVHMADNTTHLFLTRTSKEAEDILWLLTASNFPQLSSSISLQSWEKVQLKLLENCVHPSLEMGIFLYSLLMFWKNDTEEGSFVIRSLAVTEGSLFVCVENIHQFGSLPDDSDTPYFSLDACCFINDIQEVVVDHCDKRCLTLVLDNHAHEGRLCSNGSITNSQSKQPDEIYTVQTWKLKWFSEETVVKFISLLKALYSASSSSSLPLLHDEPHGRPVAFLVLDAPTRDLAESLNLLRVGILGHPLVDQSSHVAFVQLDHGMHREPPSADDDGEALFRRPETSSKSRSPKLYTSAFAVIGAPASHSGARYPTVPRMVVRTLLKSRPTSLAMPKSASLAAIS</sequence>
<evidence type="ECO:0000256" key="4">
    <source>
        <dbReference type="ARBA" id="ARBA00022737"/>
    </source>
</evidence>
<dbReference type="PANTHER" id="PTHR15454:SF69">
    <property type="entry name" value="SERINE_THREONINE-PROTEIN KINASE 11-INTERACTING PROTEIN"/>
    <property type="match status" value="1"/>
</dbReference>
<feature type="compositionally biased region" description="Polar residues" evidence="5">
    <location>
        <begin position="482"/>
        <end position="495"/>
    </location>
</feature>
<dbReference type="OMA" id="TNISMFH"/>